<gene>
    <name evidence="5" type="ORF">PVAP13_5NG315844</name>
</gene>
<evidence type="ECO:0000313" key="6">
    <source>
        <dbReference type="Proteomes" id="UP000823388"/>
    </source>
</evidence>
<dbReference type="Pfam" id="PF24626">
    <property type="entry name" value="SH3_Tf2-1"/>
    <property type="match status" value="1"/>
</dbReference>
<evidence type="ECO:0000259" key="3">
    <source>
        <dbReference type="Pfam" id="PF03732"/>
    </source>
</evidence>
<proteinExistence type="predicted"/>
<sequence length="870" mass="94899">MLRHRVRQLSWRSIDLLASPLRTLLALALQLRSTPATTASQPRRRREPSPRPPVHHSYALRRSGSNNLVSDSIAMFRTSAATAVASASAAPPLSTTAPQTNPPQESALNTLTTAIYGLQRQMSQFSSRLADVEVRTSAGGPPPSPFPPLGVGAGPTPPFPWAHAAGPSSAGPSAPHPSVFPYGMPGFGNVLPAPPTTSVGGVSPSLFPLLGSGPVPTPPLSWAHAAGPSSAGPSSPHPSACPYGMPGFGTLPPAPPPASVVLTTTTSTSTSPAVPITHIQFPHSPSPIPPFHTHQTVPPYTSKESDDPMGVPRYYKLSFPTFDGKEDRLGWLNRCDHFFHAQHTLEQHKVSLASFHMTGVAQHWYYMLERDPSYAGGISWPTFKTLCQQRFGPALGTNHLAALARLPFQGSVELYQEAFQSRMAHAGQLSSAQQVQLFTGGLPDSLRIDVELQASMDLQKAMSLARAFERRATAPTAPTPSRFQQAVPQRPALPAPATPAVPSATTPAASHTATVQPPPRPLRRLSPNEMAERRRQGLCYNCDEQYTRGHQCPRLFYLEVSDPDDERVLAQEDIQQDSQQLVEQPPLISLHAIAGISTNETMKVYVTIGEYQLVALLDSGSTTNFINMAAAQQIGLHFHDSPGASVIVANGDKVACRGLARDVATCIGDEFFALHCYAIPLDHYDMVLGISFLKRLGPVLCDFDELCMSFCYRGHKVLWRGLGSPRNDFPSTNRLHTITNQDQPLMDPLLASFQDVFELPTGPFQIIERIGEVAYQLRQPTEARIHDVFHVGVLKPFHETPPTATPVSPPLQHGRTLQQQDKVFKSKLRRVTPDFQATYPDFQLEDELFPEDGRDVMTGQGYKRRRKERG</sequence>
<dbReference type="AlphaFoldDB" id="A0A8T0RU38"/>
<evidence type="ECO:0000259" key="4">
    <source>
        <dbReference type="Pfam" id="PF24626"/>
    </source>
</evidence>
<dbReference type="InterPro" id="IPR005162">
    <property type="entry name" value="Retrotrans_gag_dom"/>
</dbReference>
<dbReference type="PANTHER" id="PTHR45725:SF1">
    <property type="entry name" value="DISHEVELLED ASSOCIATED ACTIVATOR OF MORPHOGENESIS, ISOFORM D"/>
    <property type="match status" value="1"/>
</dbReference>
<dbReference type="Pfam" id="PF03732">
    <property type="entry name" value="Retrotrans_gag"/>
    <property type="match status" value="1"/>
</dbReference>
<evidence type="ECO:0008006" key="7">
    <source>
        <dbReference type="Google" id="ProtNLM"/>
    </source>
</evidence>
<dbReference type="InterPro" id="IPR051425">
    <property type="entry name" value="Formin_Homology"/>
</dbReference>
<dbReference type="Gene3D" id="2.40.70.10">
    <property type="entry name" value="Acid Proteases"/>
    <property type="match status" value="1"/>
</dbReference>
<comment type="caution">
    <text evidence="5">The sequence shown here is derived from an EMBL/GenBank/DDBJ whole genome shotgun (WGS) entry which is preliminary data.</text>
</comment>
<organism evidence="5 6">
    <name type="scientific">Panicum virgatum</name>
    <name type="common">Blackwell switchgrass</name>
    <dbReference type="NCBI Taxonomy" id="38727"/>
    <lineage>
        <taxon>Eukaryota</taxon>
        <taxon>Viridiplantae</taxon>
        <taxon>Streptophyta</taxon>
        <taxon>Embryophyta</taxon>
        <taxon>Tracheophyta</taxon>
        <taxon>Spermatophyta</taxon>
        <taxon>Magnoliopsida</taxon>
        <taxon>Liliopsida</taxon>
        <taxon>Poales</taxon>
        <taxon>Poaceae</taxon>
        <taxon>PACMAD clade</taxon>
        <taxon>Panicoideae</taxon>
        <taxon>Panicodae</taxon>
        <taxon>Paniceae</taxon>
        <taxon>Panicinae</taxon>
        <taxon>Panicum</taxon>
        <taxon>Panicum sect. Hiantes</taxon>
    </lineage>
</organism>
<keyword evidence="6" id="KW-1185">Reference proteome</keyword>
<evidence type="ECO:0000256" key="1">
    <source>
        <dbReference type="SAM" id="MobiDB-lite"/>
    </source>
</evidence>
<feature type="compositionally biased region" description="Low complexity" evidence="1">
    <location>
        <begin position="162"/>
        <end position="173"/>
    </location>
</feature>
<feature type="compositionally biased region" description="Low complexity" evidence="1">
    <location>
        <begin position="500"/>
        <end position="515"/>
    </location>
</feature>
<evidence type="ECO:0000313" key="5">
    <source>
        <dbReference type="EMBL" id="KAG2590012.1"/>
    </source>
</evidence>
<dbReference type="PANTHER" id="PTHR45725">
    <property type="entry name" value="FORMIN HOMOLOGY 2 FAMILY MEMBER"/>
    <property type="match status" value="1"/>
</dbReference>
<dbReference type="InterPro" id="IPR021109">
    <property type="entry name" value="Peptidase_aspartic_dom_sf"/>
</dbReference>
<feature type="chain" id="PRO_5035728293" description="Retrotransposon gag domain-containing protein" evidence="2">
    <location>
        <begin position="40"/>
        <end position="870"/>
    </location>
</feature>
<dbReference type="EMBL" id="CM029046">
    <property type="protein sequence ID" value="KAG2590012.1"/>
    <property type="molecule type" value="Genomic_DNA"/>
</dbReference>
<dbReference type="CDD" id="cd00303">
    <property type="entry name" value="retropepsin_like"/>
    <property type="match status" value="1"/>
</dbReference>
<feature type="domain" description="Retrotransposon gag" evidence="3">
    <location>
        <begin position="352"/>
        <end position="443"/>
    </location>
</feature>
<feature type="region of interest" description="Disordered" evidence="1">
    <location>
        <begin position="129"/>
        <end position="173"/>
    </location>
</feature>
<feature type="region of interest" description="Disordered" evidence="1">
    <location>
        <begin position="33"/>
        <end position="59"/>
    </location>
</feature>
<feature type="signal peptide" evidence="2">
    <location>
        <begin position="1"/>
        <end position="39"/>
    </location>
</feature>
<feature type="region of interest" description="Disordered" evidence="1">
    <location>
        <begin position="471"/>
        <end position="528"/>
    </location>
</feature>
<dbReference type="Proteomes" id="UP000823388">
    <property type="component" value="Chromosome 5N"/>
</dbReference>
<accession>A0A8T0RU38</accession>
<reference evidence="5" key="1">
    <citation type="submission" date="2020-05" db="EMBL/GenBank/DDBJ databases">
        <title>WGS assembly of Panicum virgatum.</title>
        <authorList>
            <person name="Lovell J.T."/>
            <person name="Jenkins J."/>
            <person name="Shu S."/>
            <person name="Juenger T.E."/>
            <person name="Schmutz J."/>
        </authorList>
    </citation>
    <scope>NUCLEOTIDE SEQUENCE</scope>
    <source>
        <strain evidence="5">AP13</strain>
    </source>
</reference>
<dbReference type="Pfam" id="PF13975">
    <property type="entry name" value="gag-asp_proteas"/>
    <property type="match status" value="1"/>
</dbReference>
<protein>
    <recommendedName>
        <fullName evidence="7">Retrotransposon gag domain-containing protein</fullName>
    </recommendedName>
</protein>
<dbReference type="InterPro" id="IPR056924">
    <property type="entry name" value="SH3_Tf2-1"/>
</dbReference>
<dbReference type="SUPFAM" id="SSF50630">
    <property type="entry name" value="Acid proteases"/>
    <property type="match status" value="1"/>
</dbReference>
<keyword evidence="2" id="KW-0732">Signal</keyword>
<feature type="domain" description="Tf2-1-like SH3-like" evidence="4">
    <location>
        <begin position="762"/>
        <end position="798"/>
    </location>
</feature>
<evidence type="ECO:0000256" key="2">
    <source>
        <dbReference type="SAM" id="SignalP"/>
    </source>
</evidence>
<feature type="region of interest" description="Disordered" evidence="1">
    <location>
        <begin position="850"/>
        <end position="870"/>
    </location>
</feature>
<name>A0A8T0RU38_PANVG</name>